<keyword evidence="2" id="KW-1185">Reference proteome</keyword>
<gene>
    <name evidence="1" type="ORF">CEXT_425411</name>
</gene>
<proteinExistence type="predicted"/>
<comment type="caution">
    <text evidence="1">The sequence shown here is derived from an EMBL/GenBank/DDBJ whole genome shotgun (WGS) entry which is preliminary data.</text>
</comment>
<protein>
    <submittedName>
        <fullName evidence="1">Uncharacterized protein</fullName>
    </submittedName>
</protein>
<evidence type="ECO:0000313" key="1">
    <source>
        <dbReference type="EMBL" id="GIX97168.1"/>
    </source>
</evidence>
<name>A0AAV4PJE6_CAEEX</name>
<dbReference type="EMBL" id="BPLR01004746">
    <property type="protein sequence ID" value="GIX97168.1"/>
    <property type="molecule type" value="Genomic_DNA"/>
</dbReference>
<reference evidence="1 2" key="1">
    <citation type="submission" date="2021-06" db="EMBL/GenBank/DDBJ databases">
        <title>Caerostris extrusa draft genome.</title>
        <authorList>
            <person name="Kono N."/>
            <person name="Arakawa K."/>
        </authorList>
    </citation>
    <scope>NUCLEOTIDE SEQUENCE [LARGE SCALE GENOMIC DNA]</scope>
</reference>
<dbReference type="AlphaFoldDB" id="A0AAV4PJE6"/>
<organism evidence="1 2">
    <name type="scientific">Caerostris extrusa</name>
    <name type="common">Bark spider</name>
    <name type="synonym">Caerostris bankana</name>
    <dbReference type="NCBI Taxonomy" id="172846"/>
    <lineage>
        <taxon>Eukaryota</taxon>
        <taxon>Metazoa</taxon>
        <taxon>Ecdysozoa</taxon>
        <taxon>Arthropoda</taxon>
        <taxon>Chelicerata</taxon>
        <taxon>Arachnida</taxon>
        <taxon>Araneae</taxon>
        <taxon>Araneomorphae</taxon>
        <taxon>Entelegynae</taxon>
        <taxon>Araneoidea</taxon>
        <taxon>Araneidae</taxon>
        <taxon>Caerostris</taxon>
    </lineage>
</organism>
<sequence>MQFTSQDTAGRCQKRKCRLSVQVSFDSDWLKRRNTITSDTMPHFSLSETRQLAMDEQVKFPLASEITVSDVRNDTVTGYRDL</sequence>
<dbReference type="Proteomes" id="UP001054945">
    <property type="component" value="Unassembled WGS sequence"/>
</dbReference>
<evidence type="ECO:0000313" key="2">
    <source>
        <dbReference type="Proteomes" id="UP001054945"/>
    </source>
</evidence>
<accession>A0AAV4PJE6</accession>